<sequence length="53" mass="6303">MARPVLYLWHNKNKKLQETNKNNTYRLQHKKNNNAEPQLTDSFGEEPLLRLAP</sequence>
<evidence type="ECO:0000313" key="3">
    <source>
        <dbReference type="Proteomes" id="UP000243232"/>
    </source>
</evidence>
<dbReference type="Proteomes" id="UP000243232">
    <property type="component" value="Chromosome I"/>
</dbReference>
<proteinExistence type="predicted"/>
<protein>
    <submittedName>
        <fullName evidence="2">Uncharacterized protein</fullName>
    </submittedName>
</protein>
<name>A0A1H2EAW4_9PSED</name>
<evidence type="ECO:0000313" key="2">
    <source>
        <dbReference type="EMBL" id="SDT92247.1"/>
    </source>
</evidence>
<dbReference type="AlphaFoldDB" id="A0A1H2EAW4"/>
<dbReference type="EMBL" id="LT629785">
    <property type="protein sequence ID" value="SDT92247.1"/>
    <property type="molecule type" value="Genomic_DNA"/>
</dbReference>
<dbReference type="RefSeq" id="WP_157718772.1">
    <property type="nucleotide sequence ID" value="NZ_LT629785.1"/>
</dbReference>
<feature type="region of interest" description="Disordered" evidence="1">
    <location>
        <begin position="30"/>
        <end position="53"/>
    </location>
</feature>
<organism evidence="2 3">
    <name type="scientific">Pseudomonas pohangensis</name>
    <dbReference type="NCBI Taxonomy" id="364197"/>
    <lineage>
        <taxon>Bacteria</taxon>
        <taxon>Pseudomonadati</taxon>
        <taxon>Pseudomonadota</taxon>
        <taxon>Gammaproteobacteria</taxon>
        <taxon>Pseudomonadales</taxon>
        <taxon>Pseudomonadaceae</taxon>
        <taxon>Pseudomonas</taxon>
    </lineage>
</organism>
<gene>
    <name evidence="2" type="ORF">SAMN05216296_0596</name>
</gene>
<keyword evidence="3" id="KW-1185">Reference proteome</keyword>
<evidence type="ECO:0000256" key="1">
    <source>
        <dbReference type="SAM" id="MobiDB-lite"/>
    </source>
</evidence>
<accession>A0A1H2EAW4</accession>
<reference evidence="3" key="1">
    <citation type="submission" date="2016-10" db="EMBL/GenBank/DDBJ databases">
        <authorList>
            <person name="Varghese N."/>
            <person name="Submissions S."/>
        </authorList>
    </citation>
    <scope>NUCLEOTIDE SEQUENCE [LARGE SCALE GENOMIC DNA]</scope>
    <source>
        <strain evidence="3">DSM 17875</strain>
    </source>
</reference>